<protein>
    <submittedName>
        <fullName evidence="1">Uncharacterized protein</fullName>
    </submittedName>
</protein>
<reference evidence="1 2" key="1">
    <citation type="submission" date="2017-09" db="EMBL/GenBank/DDBJ databases">
        <authorList>
            <person name="Kim K.H."/>
            <person name="Chun B.H."/>
            <person name="Han G.S."/>
            <person name="Hyun S.G."/>
            <person name="Jeon C.O."/>
        </authorList>
    </citation>
    <scope>NUCLEOTIDE SEQUENCE [LARGE SCALE GENOMIC DNA]</scope>
    <source>
        <strain evidence="1 2">SH</strain>
    </source>
</reference>
<name>A0AAN1UA10_9PROT</name>
<reference evidence="1 2" key="2">
    <citation type="submission" date="2018-08" db="EMBL/GenBank/DDBJ databases">
        <title>Acetobacter oryzifermentans sp. nov., isolated from Korea traditional vinegar and reclassification of Acetobacter pasteurianus subsp. ascendens (Henneberg 1898) as Acetobacter ascendens comb. nov.</title>
        <authorList>
            <person name="Cho G.Y."/>
            <person name="Lee S.H."/>
        </authorList>
    </citation>
    <scope>NUCLEOTIDE SEQUENCE [LARGE SCALE GENOMIC DNA]</scope>
    <source>
        <strain evidence="1 2">SH</strain>
    </source>
</reference>
<evidence type="ECO:0000313" key="2">
    <source>
        <dbReference type="Proteomes" id="UP000256572"/>
    </source>
</evidence>
<organism evidence="1 2">
    <name type="scientific">Acetobacter pomorum</name>
    <dbReference type="NCBI Taxonomy" id="65959"/>
    <lineage>
        <taxon>Bacteria</taxon>
        <taxon>Pseudomonadati</taxon>
        <taxon>Pseudomonadota</taxon>
        <taxon>Alphaproteobacteria</taxon>
        <taxon>Acetobacterales</taxon>
        <taxon>Acetobacteraceae</taxon>
        <taxon>Acetobacter</taxon>
    </lineage>
</organism>
<dbReference type="EMBL" id="CP023189">
    <property type="protein sequence ID" value="AXN01461.1"/>
    <property type="molecule type" value="Genomic_DNA"/>
</dbReference>
<dbReference type="AlphaFoldDB" id="A0AAN1UA10"/>
<gene>
    <name evidence="1" type="ORF">CJF59_13550</name>
</gene>
<accession>A0AAN1UA10</accession>
<evidence type="ECO:0000313" key="1">
    <source>
        <dbReference type="EMBL" id="AXN01461.1"/>
    </source>
</evidence>
<sequence length="62" mass="6992">MDAIAIGVAFRAMLVIAPKIMEGRQDATREFMQLRIKMAAHALTQLWHDLEEEERVGVKALA</sequence>
<dbReference type="Proteomes" id="UP000256572">
    <property type="component" value="Chromosome"/>
</dbReference>
<proteinExistence type="predicted"/>